<feature type="binding site" evidence="8">
    <location>
        <begin position="15"/>
        <end position="17"/>
    </location>
    <ligand>
        <name>shikimate</name>
        <dbReference type="ChEBI" id="CHEBI:36208"/>
    </ligand>
</feature>
<keyword evidence="13" id="KW-1185">Reference proteome</keyword>
<name>A0ABZ2CGJ4_9BACI</name>
<feature type="binding site" evidence="8">
    <location>
        <position position="218"/>
    </location>
    <ligand>
        <name>NADP(+)</name>
        <dbReference type="ChEBI" id="CHEBI:58349"/>
    </ligand>
</feature>
<dbReference type="InterPro" id="IPR011342">
    <property type="entry name" value="Shikimate_DH"/>
</dbReference>
<feature type="binding site" evidence="8">
    <location>
        <position position="241"/>
    </location>
    <ligand>
        <name>NADP(+)</name>
        <dbReference type="ChEBI" id="CHEBI:58349"/>
    </ligand>
</feature>
<evidence type="ECO:0000256" key="2">
    <source>
        <dbReference type="ARBA" id="ARBA00012962"/>
    </source>
</evidence>
<dbReference type="SUPFAM" id="SSF53223">
    <property type="entry name" value="Aminoacid dehydrogenase-like, N-terminal domain"/>
    <property type="match status" value="1"/>
</dbReference>
<feature type="binding site" evidence="8">
    <location>
        <position position="62"/>
    </location>
    <ligand>
        <name>shikimate</name>
        <dbReference type="ChEBI" id="CHEBI:36208"/>
    </ligand>
</feature>
<comment type="catalytic activity">
    <reaction evidence="7 8">
        <text>shikimate + NADP(+) = 3-dehydroshikimate + NADPH + H(+)</text>
        <dbReference type="Rhea" id="RHEA:17737"/>
        <dbReference type="ChEBI" id="CHEBI:15378"/>
        <dbReference type="ChEBI" id="CHEBI:16630"/>
        <dbReference type="ChEBI" id="CHEBI:36208"/>
        <dbReference type="ChEBI" id="CHEBI:57783"/>
        <dbReference type="ChEBI" id="CHEBI:58349"/>
        <dbReference type="EC" id="1.1.1.25"/>
    </reaction>
</comment>
<feature type="binding site" evidence="8">
    <location>
        <position position="248"/>
    </location>
    <ligand>
        <name>shikimate</name>
        <dbReference type="ChEBI" id="CHEBI:36208"/>
    </ligand>
</feature>
<sequence>MKKIYGVIGDPIAHSMSPVMQNDCFQRNDINAEYFAFHVLKESLSDAVKGFKAIHLSGFNVTIPHKTTIMPFLDEIDPLAQAIGAVNTVVNDDGRFIGYNTDGSGFLEALRKEIPSFIDKNMLLIGAGGAARAIYYTMAHEGVPSIDIANRTPEKAEYLVQNCPYPVESTVLSIQGAEENIAKYDLIVQTTSIGMHPNDDRSPICLDGLKKDAFVSDIIYTPLETKLLQDAKQKGARTQNGVPMFAYQGALAFEKWTGVLPDTERMQSIVLKQLGGKSC</sequence>
<evidence type="ECO:0000256" key="8">
    <source>
        <dbReference type="HAMAP-Rule" id="MF_00222"/>
    </source>
</evidence>
<dbReference type="NCBIfam" id="NF001319">
    <property type="entry name" value="PRK00258.3-3"/>
    <property type="match status" value="1"/>
</dbReference>
<dbReference type="GO" id="GO:0004764">
    <property type="term" value="F:shikimate 3-dehydrogenase (NADP+) activity"/>
    <property type="evidence" value="ECO:0007669"/>
    <property type="project" value="UniProtKB-EC"/>
</dbReference>
<feature type="binding site" evidence="8">
    <location>
        <begin position="150"/>
        <end position="155"/>
    </location>
    <ligand>
        <name>NADP(+)</name>
        <dbReference type="ChEBI" id="CHEBI:58349"/>
    </ligand>
</feature>
<accession>A0ABZ2CGJ4</accession>
<dbReference type="RefSeq" id="WP_338451545.1">
    <property type="nucleotide sequence ID" value="NZ_CP137640.1"/>
</dbReference>
<keyword evidence="6 8" id="KW-0057">Aromatic amino acid biosynthesis</keyword>
<dbReference type="InterPro" id="IPR022893">
    <property type="entry name" value="Shikimate_DH_fam"/>
</dbReference>
<dbReference type="PANTHER" id="PTHR21089">
    <property type="entry name" value="SHIKIMATE DEHYDROGENASE"/>
    <property type="match status" value="1"/>
</dbReference>
<evidence type="ECO:0000256" key="5">
    <source>
        <dbReference type="ARBA" id="ARBA00023002"/>
    </source>
</evidence>
<reference evidence="12 13" key="1">
    <citation type="submission" date="2023-10" db="EMBL/GenBank/DDBJ databases">
        <title>Niallia locisalis sp.nov. isolated from a salt pond sample.</title>
        <authorList>
            <person name="Li X.-J."/>
            <person name="Dong L."/>
        </authorList>
    </citation>
    <scope>NUCLEOTIDE SEQUENCE [LARGE SCALE GENOMIC DNA]</scope>
    <source>
        <strain evidence="12 13">DSM 29761</strain>
    </source>
</reference>
<gene>
    <name evidence="8 12" type="primary">aroE</name>
    <name evidence="12" type="ORF">R4Z09_06600</name>
</gene>
<dbReference type="InterPro" id="IPR046346">
    <property type="entry name" value="Aminoacid_DH-like_N_sf"/>
</dbReference>
<dbReference type="EC" id="1.1.1.25" evidence="2 8"/>
<dbReference type="InterPro" id="IPR006151">
    <property type="entry name" value="Shikm_DH/Glu-tRNA_Rdtase"/>
</dbReference>
<evidence type="ECO:0000256" key="6">
    <source>
        <dbReference type="ARBA" id="ARBA00023141"/>
    </source>
</evidence>
<comment type="subunit">
    <text evidence="8">Homodimer.</text>
</comment>
<keyword evidence="4 8" id="KW-0521">NADP</keyword>
<evidence type="ECO:0000256" key="7">
    <source>
        <dbReference type="ARBA" id="ARBA00049442"/>
    </source>
</evidence>
<dbReference type="SUPFAM" id="SSF51735">
    <property type="entry name" value="NAD(P)-binding Rossmann-fold domains"/>
    <property type="match status" value="1"/>
</dbReference>
<evidence type="ECO:0000259" key="9">
    <source>
        <dbReference type="Pfam" id="PF01488"/>
    </source>
</evidence>
<dbReference type="Gene3D" id="3.40.50.720">
    <property type="entry name" value="NAD(P)-binding Rossmann-like Domain"/>
    <property type="match status" value="1"/>
</dbReference>
<evidence type="ECO:0000313" key="13">
    <source>
        <dbReference type="Proteomes" id="UP001357223"/>
    </source>
</evidence>
<feature type="binding site" evidence="8">
    <location>
        <begin position="126"/>
        <end position="130"/>
    </location>
    <ligand>
        <name>NADP(+)</name>
        <dbReference type="ChEBI" id="CHEBI:58349"/>
    </ligand>
</feature>
<evidence type="ECO:0000256" key="1">
    <source>
        <dbReference type="ARBA" id="ARBA00004871"/>
    </source>
</evidence>
<comment type="similarity">
    <text evidence="8">Belongs to the shikimate dehydrogenase family.</text>
</comment>
<feature type="binding site" evidence="8">
    <location>
        <position position="220"/>
    </location>
    <ligand>
        <name>shikimate</name>
        <dbReference type="ChEBI" id="CHEBI:36208"/>
    </ligand>
</feature>
<keyword evidence="3 8" id="KW-0028">Amino-acid biosynthesis</keyword>
<feature type="binding site" evidence="8">
    <location>
        <position position="102"/>
    </location>
    <ligand>
        <name>shikimate</name>
        <dbReference type="ChEBI" id="CHEBI:36208"/>
    </ligand>
</feature>
<dbReference type="Pfam" id="PF08501">
    <property type="entry name" value="Shikimate_dh_N"/>
    <property type="match status" value="1"/>
</dbReference>
<evidence type="ECO:0000259" key="11">
    <source>
        <dbReference type="Pfam" id="PF18317"/>
    </source>
</evidence>
<dbReference type="Pfam" id="PF01488">
    <property type="entry name" value="Shikimate_DH"/>
    <property type="match status" value="1"/>
</dbReference>
<evidence type="ECO:0000256" key="4">
    <source>
        <dbReference type="ARBA" id="ARBA00022857"/>
    </source>
</evidence>
<evidence type="ECO:0000259" key="10">
    <source>
        <dbReference type="Pfam" id="PF08501"/>
    </source>
</evidence>
<dbReference type="Gene3D" id="3.40.50.10860">
    <property type="entry name" value="Leucine Dehydrogenase, chain A, domain 1"/>
    <property type="match status" value="1"/>
</dbReference>
<evidence type="ECO:0000313" key="12">
    <source>
        <dbReference type="EMBL" id="WVX82648.1"/>
    </source>
</evidence>
<feature type="active site" description="Proton acceptor" evidence="8">
    <location>
        <position position="66"/>
    </location>
</feature>
<keyword evidence="5 8" id="KW-0560">Oxidoreductase</keyword>
<comment type="function">
    <text evidence="8">Involved in the biosynthesis of the chorismate, which leads to the biosynthesis of aromatic amino acids. Catalyzes the reversible NADPH linked reduction of 3-dehydroshikimate (DHSA) to yield shikimate (SA).</text>
</comment>
<dbReference type="NCBIfam" id="TIGR00507">
    <property type="entry name" value="aroE"/>
    <property type="match status" value="1"/>
</dbReference>
<dbReference type="CDD" id="cd01065">
    <property type="entry name" value="NAD_bind_Shikimate_DH"/>
    <property type="match status" value="1"/>
</dbReference>
<dbReference type="InterPro" id="IPR041121">
    <property type="entry name" value="SDH_C"/>
</dbReference>
<comment type="caution">
    <text evidence="8">Lacks conserved residue(s) required for the propagation of feature annotation.</text>
</comment>
<organism evidence="12 13">
    <name type="scientific">Niallia oryzisoli</name>
    <dbReference type="NCBI Taxonomy" id="1737571"/>
    <lineage>
        <taxon>Bacteria</taxon>
        <taxon>Bacillati</taxon>
        <taxon>Bacillota</taxon>
        <taxon>Bacilli</taxon>
        <taxon>Bacillales</taxon>
        <taxon>Bacillaceae</taxon>
        <taxon>Niallia</taxon>
    </lineage>
</organism>
<feature type="domain" description="Quinate/shikimate 5-dehydrogenase/glutamyl-tRNA reductase" evidence="9">
    <location>
        <begin position="111"/>
        <end position="192"/>
    </location>
</feature>
<evidence type="ECO:0000256" key="3">
    <source>
        <dbReference type="ARBA" id="ARBA00022605"/>
    </source>
</evidence>
<dbReference type="InterPro" id="IPR036291">
    <property type="entry name" value="NAD(P)-bd_dom_sf"/>
</dbReference>
<proteinExistence type="inferred from homology"/>
<dbReference type="Proteomes" id="UP001357223">
    <property type="component" value="Chromosome"/>
</dbReference>
<dbReference type="Pfam" id="PF18317">
    <property type="entry name" value="SDH_C"/>
    <property type="match status" value="1"/>
</dbReference>
<protein>
    <recommendedName>
        <fullName evidence="2 8">Shikimate dehydrogenase (NADP(+))</fullName>
        <shortName evidence="8">SDH</shortName>
        <ecNumber evidence="2 8">1.1.1.25</ecNumber>
    </recommendedName>
</protein>
<feature type="domain" description="SDH C-terminal" evidence="11">
    <location>
        <begin position="241"/>
        <end position="268"/>
    </location>
</feature>
<feature type="binding site" evidence="8">
    <location>
        <position position="87"/>
    </location>
    <ligand>
        <name>shikimate</name>
        <dbReference type="ChEBI" id="CHEBI:36208"/>
    </ligand>
</feature>
<dbReference type="EMBL" id="CP137640">
    <property type="protein sequence ID" value="WVX82648.1"/>
    <property type="molecule type" value="Genomic_DNA"/>
</dbReference>
<comment type="pathway">
    <text evidence="1 8">Metabolic intermediate biosynthesis; chorismate biosynthesis; chorismate from D-erythrose 4-phosphate and phosphoenolpyruvate: step 4/7.</text>
</comment>
<feature type="domain" description="Shikimate dehydrogenase substrate binding N-terminal" evidence="10">
    <location>
        <begin position="7"/>
        <end position="89"/>
    </location>
</feature>
<dbReference type="HAMAP" id="MF_00222">
    <property type="entry name" value="Shikimate_DH_AroE"/>
    <property type="match status" value="1"/>
</dbReference>
<dbReference type="PANTHER" id="PTHR21089:SF1">
    <property type="entry name" value="BIFUNCTIONAL 3-DEHYDROQUINATE DEHYDRATASE_SHIKIMATE DEHYDROGENASE, CHLOROPLASTIC"/>
    <property type="match status" value="1"/>
</dbReference>
<dbReference type="InterPro" id="IPR013708">
    <property type="entry name" value="Shikimate_DH-bd_N"/>
</dbReference>